<feature type="transmembrane region" description="Helical" evidence="2">
    <location>
        <begin position="180"/>
        <end position="207"/>
    </location>
</feature>
<feature type="transmembrane region" description="Helical" evidence="2">
    <location>
        <begin position="261"/>
        <end position="280"/>
    </location>
</feature>
<comment type="caution">
    <text evidence="3">The sequence shown here is derived from an EMBL/GenBank/DDBJ whole genome shotgun (WGS) entry which is preliminary data.</text>
</comment>
<feature type="region of interest" description="Disordered" evidence="1">
    <location>
        <begin position="1130"/>
        <end position="1163"/>
    </location>
</feature>
<feature type="region of interest" description="Disordered" evidence="1">
    <location>
        <begin position="1"/>
        <end position="94"/>
    </location>
</feature>
<evidence type="ECO:0000256" key="1">
    <source>
        <dbReference type="SAM" id="MobiDB-lite"/>
    </source>
</evidence>
<feature type="compositionally biased region" description="Polar residues" evidence="1">
    <location>
        <begin position="7"/>
        <end position="16"/>
    </location>
</feature>
<feature type="compositionally biased region" description="Polar residues" evidence="1">
    <location>
        <begin position="1135"/>
        <end position="1151"/>
    </location>
</feature>
<feature type="compositionally biased region" description="Polar residues" evidence="1">
    <location>
        <begin position="1207"/>
        <end position="1219"/>
    </location>
</feature>
<feature type="compositionally biased region" description="Polar residues" evidence="1">
    <location>
        <begin position="789"/>
        <end position="810"/>
    </location>
</feature>
<feature type="compositionally biased region" description="Low complexity" evidence="1">
    <location>
        <begin position="670"/>
        <end position="701"/>
    </location>
</feature>
<dbReference type="OrthoDB" id="2575061at2759"/>
<dbReference type="EMBL" id="MU155227">
    <property type="protein sequence ID" value="KAF9478772.1"/>
    <property type="molecule type" value="Genomic_DNA"/>
</dbReference>
<sequence length="1366" mass="145880">MPPPPGSSSHQSRTGRNNSNTPSPTDNNDNPPSSSRLSKDSEGYPSWLPKRPPPPAPPSTFQSSMLGGHHGHGSSSPSPVEPAPFIGGRKPTPRSVRIVNLKDSVAGAVEKEARLAREGTDQTQVGVHPPPKVWTRASGVPPAAFNASAHDGVLPLPQPRFKAKNLQLQILDSPSKWMRLYYYAWPLLVLYHIPLQTFFDFNAVFILLQVAKFPNPQSSGRGWALGAAAYVASWLAWLLLVCIMYELVYSFSRRWRLRRPLMLPIYLSSPAFNYAAMTSYTNFCFLQHVRFSAFFSSNHVSATPPQSPSDPEYDDDEIYDESLGSWKQGLAETCYFYSQNLATVALLLPRAGLSLALLFSFSSAALVLPFVTSNKFSHRDGTFFRPDGSLTDYARGVLIANAAWTGWRILVLLVSWFGLWIFSNQRLGGLCGPAHPFEESEQEKTRSVYSEAASEYGAYRGSFYQAGEGNEDYGGDELPWEWREATRVRIQDAFELCMTTHRRSSSSAGLRWSGVPVPGYGYALRNRRYRNKHKRWSSVAKGKEPSNEKAEQPFEGLERVLAAAGFASTASPSRRKVLSEDLFDAPPASMAPEHPSIAPLRFEQPAMSANMYTGLEAPKTAKRNSKDKIPGSSTAPYPFSKPGSGHVSSKDSVPFPASGSGAEKLKGKASHSTNSKSSKSKSSSALGSSSSVQTSTGSGSSPGEVDLNDDDEEEEEEDDDDDDLELDDDDIIDDSEEPSSERASGSMSSLGQPISPSRAYLGMHRPVGAGHNRNLSGVSSAVSGGSHVNNQSMSSGGMSLLTQSTGNPESTDSEFGLEGRERASLSQGSPVARTSPLAAGSGAIPMPPRHPHPQGQGRGRSATDPSGRTSSAVRSLSSTQGSPVAFPSVRHRGRVDSGRGGGIMVDPAVLYGESPGSAFSDHELPSPDDEDEEGVLDDVDEEEQHDRVGLLGVPISPRTSLLGGSRISLTNSSSSGDARSRAHSGLSSRSRSRHSSTNARSRSRTHSSQSVRDRASSLGASMRSLVEGAAASLTQLDLVMRGATGPAAGLGGLGIGLGSRPRSRVNSSMARLEEGVEFSPAATEMTIRGREVSGQSSSSGSGSHNGSADVMIPVHPVLGRVRHENELEAEGYSSGGTHSRSGSESLSTENHTFGRPMFFMRPHDVPMQSRVDEEDEIATVDRTNDTTPGRQSPEASQSVPIPIARSVGTSSGDGQPVSESFTSASFYSINPSERTATPPTAVPIQLIAESRDLSPSPPRSADSHSPVRQGVDIIWPGGRRPYRGAESGESESPPMISTAAGSFVTAPATIQGNTTTTESSGGHTIAGSWETGNTANAVRRSGVRSGGMVERPGDDMGLDAGAWRVV</sequence>
<feature type="region of interest" description="Disordered" evidence="1">
    <location>
        <begin position="1250"/>
        <end position="1294"/>
    </location>
</feature>
<keyword evidence="2" id="KW-0812">Transmembrane</keyword>
<evidence type="ECO:0000256" key="2">
    <source>
        <dbReference type="SAM" id="Phobius"/>
    </source>
</evidence>
<accession>A0A9P5Z046</accession>
<gene>
    <name evidence="3" type="ORF">BDN70DRAFT_895487</name>
</gene>
<protein>
    <recommendedName>
        <fullName evidence="5">Proteophosphoglycan ppg4</fullName>
    </recommendedName>
</protein>
<name>A0A9P5Z046_9AGAR</name>
<feature type="transmembrane region" description="Helical" evidence="2">
    <location>
        <begin position="351"/>
        <end position="372"/>
    </location>
</feature>
<feature type="region of interest" description="Disordered" evidence="1">
    <location>
        <begin position="1314"/>
        <end position="1353"/>
    </location>
</feature>
<reference evidence="3" key="1">
    <citation type="submission" date="2020-11" db="EMBL/GenBank/DDBJ databases">
        <authorList>
            <consortium name="DOE Joint Genome Institute"/>
            <person name="Ahrendt S."/>
            <person name="Riley R."/>
            <person name="Andreopoulos W."/>
            <person name="Labutti K."/>
            <person name="Pangilinan J."/>
            <person name="Ruiz-Duenas F.J."/>
            <person name="Barrasa J.M."/>
            <person name="Sanchez-Garcia M."/>
            <person name="Camarero S."/>
            <person name="Miyauchi S."/>
            <person name="Serrano A."/>
            <person name="Linde D."/>
            <person name="Babiker R."/>
            <person name="Drula E."/>
            <person name="Ayuso-Fernandez I."/>
            <person name="Pacheco R."/>
            <person name="Padilla G."/>
            <person name="Ferreira P."/>
            <person name="Barriuso J."/>
            <person name="Kellner H."/>
            <person name="Castanera R."/>
            <person name="Alfaro M."/>
            <person name="Ramirez L."/>
            <person name="Pisabarro A.G."/>
            <person name="Kuo A."/>
            <person name="Tritt A."/>
            <person name="Lipzen A."/>
            <person name="He G."/>
            <person name="Yan M."/>
            <person name="Ng V."/>
            <person name="Cullen D."/>
            <person name="Martin F."/>
            <person name="Rosso M.-N."/>
            <person name="Henrissat B."/>
            <person name="Hibbett D."/>
            <person name="Martinez A.T."/>
            <person name="Grigoriev I.V."/>
        </authorList>
    </citation>
    <scope>NUCLEOTIDE SEQUENCE</scope>
    <source>
        <strain evidence="3">CIRM-BRFM 674</strain>
    </source>
</reference>
<evidence type="ECO:0000313" key="3">
    <source>
        <dbReference type="EMBL" id="KAF9478772.1"/>
    </source>
</evidence>
<evidence type="ECO:0008006" key="5">
    <source>
        <dbReference type="Google" id="ProtNLM"/>
    </source>
</evidence>
<organism evidence="3 4">
    <name type="scientific">Pholiota conissans</name>
    <dbReference type="NCBI Taxonomy" id="109636"/>
    <lineage>
        <taxon>Eukaryota</taxon>
        <taxon>Fungi</taxon>
        <taxon>Dikarya</taxon>
        <taxon>Basidiomycota</taxon>
        <taxon>Agaricomycotina</taxon>
        <taxon>Agaricomycetes</taxon>
        <taxon>Agaricomycetidae</taxon>
        <taxon>Agaricales</taxon>
        <taxon>Agaricineae</taxon>
        <taxon>Strophariaceae</taxon>
        <taxon>Pholiota</taxon>
    </lineage>
</organism>
<feature type="compositionally biased region" description="Low complexity" evidence="1">
    <location>
        <begin position="1093"/>
        <end position="1107"/>
    </location>
</feature>
<feature type="compositionally biased region" description="Low complexity" evidence="1">
    <location>
        <begin position="983"/>
        <end position="1000"/>
    </location>
</feature>
<feature type="compositionally biased region" description="Acidic residues" evidence="1">
    <location>
        <begin position="926"/>
        <end position="943"/>
    </location>
</feature>
<feature type="compositionally biased region" description="Low complexity" evidence="1">
    <location>
        <begin position="776"/>
        <end position="788"/>
    </location>
</feature>
<feature type="compositionally biased region" description="Polar residues" evidence="1">
    <location>
        <begin position="1185"/>
        <end position="1199"/>
    </location>
</feature>
<feature type="compositionally biased region" description="Polar residues" evidence="1">
    <location>
        <begin position="863"/>
        <end position="882"/>
    </location>
</feature>
<feature type="compositionally biased region" description="Low complexity" evidence="1">
    <location>
        <begin position="17"/>
        <end position="35"/>
    </location>
</feature>
<keyword evidence="2" id="KW-1133">Transmembrane helix</keyword>
<feature type="region of interest" description="Disordered" evidence="1">
    <location>
        <begin position="616"/>
        <end position="1016"/>
    </location>
</feature>
<dbReference type="Proteomes" id="UP000807469">
    <property type="component" value="Unassembled WGS sequence"/>
</dbReference>
<evidence type="ECO:0000313" key="4">
    <source>
        <dbReference type="Proteomes" id="UP000807469"/>
    </source>
</evidence>
<feature type="compositionally biased region" description="Polar residues" evidence="1">
    <location>
        <begin position="967"/>
        <end position="977"/>
    </location>
</feature>
<feature type="compositionally biased region" description="Polar residues" evidence="1">
    <location>
        <begin position="741"/>
        <end position="755"/>
    </location>
</feature>
<feature type="transmembrane region" description="Helical" evidence="2">
    <location>
        <begin position="227"/>
        <end position="249"/>
    </location>
</feature>
<keyword evidence="4" id="KW-1185">Reference proteome</keyword>
<feature type="region of interest" description="Disordered" evidence="1">
    <location>
        <begin position="1089"/>
        <end position="1110"/>
    </location>
</feature>
<feature type="compositionally biased region" description="Acidic residues" evidence="1">
    <location>
        <begin position="706"/>
        <end position="738"/>
    </location>
</feature>
<feature type="transmembrane region" description="Helical" evidence="2">
    <location>
        <begin position="393"/>
        <end position="422"/>
    </location>
</feature>
<feature type="region of interest" description="Disordered" evidence="1">
    <location>
        <begin position="1181"/>
        <end position="1219"/>
    </location>
</feature>
<proteinExistence type="predicted"/>
<keyword evidence="2" id="KW-0472">Membrane</keyword>